<evidence type="ECO:0000256" key="11">
    <source>
        <dbReference type="ARBA" id="ARBA00032593"/>
    </source>
</evidence>
<dbReference type="PANTHER" id="PTHR33238">
    <property type="entry name" value="IRON (METAL) DEPENDENT REPRESSOR, DTXR FAMILY"/>
    <property type="match status" value="1"/>
</dbReference>
<evidence type="ECO:0000256" key="4">
    <source>
        <dbReference type="ARBA" id="ARBA00022490"/>
    </source>
</evidence>
<keyword evidence="13" id="KW-1185">Reference proteome</keyword>
<dbReference type="NCBIfam" id="NF003025">
    <property type="entry name" value="PRK03902.1"/>
    <property type="match status" value="1"/>
</dbReference>
<dbReference type="GO" id="GO:0005737">
    <property type="term" value="C:cytoplasm"/>
    <property type="evidence" value="ECO:0007669"/>
    <property type="project" value="UniProtKB-SubCell"/>
</dbReference>
<dbReference type="Pfam" id="PF01325">
    <property type="entry name" value="Fe_dep_repress"/>
    <property type="match status" value="1"/>
</dbReference>
<evidence type="ECO:0000256" key="3">
    <source>
        <dbReference type="ARBA" id="ARBA00011738"/>
    </source>
</evidence>
<evidence type="ECO:0000256" key="8">
    <source>
        <dbReference type="ARBA" id="ARBA00023159"/>
    </source>
</evidence>
<keyword evidence="4" id="KW-0963">Cytoplasm</keyword>
<dbReference type="GO" id="GO:0003700">
    <property type="term" value="F:DNA-binding transcription factor activity"/>
    <property type="evidence" value="ECO:0007669"/>
    <property type="project" value="InterPro"/>
</dbReference>
<evidence type="ECO:0000256" key="7">
    <source>
        <dbReference type="ARBA" id="ARBA00023125"/>
    </source>
</evidence>
<dbReference type="OrthoDB" id="9791355at2"/>
<evidence type="ECO:0000256" key="2">
    <source>
        <dbReference type="ARBA" id="ARBA00007871"/>
    </source>
</evidence>
<keyword evidence="10" id="KW-0464">Manganese</keyword>
<dbReference type="FunFam" id="1.10.10.10:FF:000189">
    <property type="entry name" value="HTH-type transcriptional regulator MntR"/>
    <property type="match status" value="1"/>
</dbReference>
<dbReference type="InterPro" id="IPR022687">
    <property type="entry name" value="HTH_DTXR"/>
</dbReference>
<sequence>MAKATPTMEDYIEVIYSLVKTKGYARSADIAEKLEVYPSTVTKMLKKLDAEGYIVYEKYRGIALTDIGKKMGEYALTRHELLEEFLLLIGVDKDKIYEEVEGIEHHFGRSSLEKIKELMDYLKKNNYKA</sequence>
<evidence type="ECO:0000256" key="5">
    <source>
        <dbReference type="ARBA" id="ARBA00022491"/>
    </source>
</evidence>
<dbReference type="Gene3D" id="1.10.10.10">
    <property type="entry name" value="Winged helix-like DNA-binding domain superfamily/Winged helix DNA-binding domain"/>
    <property type="match status" value="1"/>
</dbReference>
<dbReference type="InterPro" id="IPR036388">
    <property type="entry name" value="WH-like_DNA-bd_sf"/>
</dbReference>
<dbReference type="Gene3D" id="1.10.60.10">
    <property type="entry name" value="Iron dependent repressor, metal binding and dimerisation domain"/>
    <property type="match status" value="1"/>
</dbReference>
<dbReference type="GeneID" id="93207528"/>
<evidence type="ECO:0000313" key="13">
    <source>
        <dbReference type="Proteomes" id="UP000425411"/>
    </source>
</evidence>
<dbReference type="AlphaFoldDB" id="A0A2X4N4D7"/>
<dbReference type="InterPro" id="IPR022689">
    <property type="entry name" value="Iron_dep_repressor"/>
</dbReference>
<dbReference type="GO" id="GO:0003677">
    <property type="term" value="F:DNA binding"/>
    <property type="evidence" value="ECO:0007669"/>
    <property type="project" value="UniProtKB-KW"/>
</dbReference>
<keyword evidence="6" id="KW-0805">Transcription regulation</keyword>
<evidence type="ECO:0000313" key="12">
    <source>
        <dbReference type="EMBL" id="QGS09462.1"/>
    </source>
</evidence>
<dbReference type="SUPFAM" id="SSF46785">
    <property type="entry name" value="Winged helix' DNA-binding domain"/>
    <property type="match status" value="1"/>
</dbReference>
<name>A0A2X4N4D7_9BACL</name>
<keyword evidence="9" id="KW-0804">Transcription</keyword>
<organism evidence="12 13">
    <name type="scientific">Gemella morbillorum</name>
    <dbReference type="NCBI Taxonomy" id="29391"/>
    <lineage>
        <taxon>Bacteria</taxon>
        <taxon>Bacillati</taxon>
        <taxon>Bacillota</taxon>
        <taxon>Bacilli</taxon>
        <taxon>Bacillales</taxon>
        <taxon>Gemellaceae</taxon>
        <taxon>Gemella</taxon>
    </lineage>
</organism>
<evidence type="ECO:0000256" key="6">
    <source>
        <dbReference type="ARBA" id="ARBA00023015"/>
    </source>
</evidence>
<evidence type="ECO:0000256" key="10">
    <source>
        <dbReference type="ARBA" id="ARBA00023211"/>
    </source>
</evidence>
<dbReference type="RefSeq" id="WP_004632049.1">
    <property type="nucleotide sequence ID" value="NZ_CAJPMP010000112.1"/>
</dbReference>
<dbReference type="PROSITE" id="PS50944">
    <property type="entry name" value="HTH_DTXR"/>
    <property type="match status" value="1"/>
</dbReference>
<proteinExistence type="inferred from homology"/>
<dbReference type="Proteomes" id="UP000425411">
    <property type="component" value="Chromosome"/>
</dbReference>
<comment type="subcellular location">
    <subcellularLocation>
        <location evidence="1">Cytoplasm</location>
    </subcellularLocation>
</comment>
<gene>
    <name evidence="12" type="primary">mntR</name>
    <name evidence="12" type="ORF">FOC49_06025</name>
</gene>
<evidence type="ECO:0000256" key="9">
    <source>
        <dbReference type="ARBA" id="ARBA00023163"/>
    </source>
</evidence>
<dbReference type="InterPro" id="IPR036390">
    <property type="entry name" value="WH_DNA-bd_sf"/>
</dbReference>
<protein>
    <recommendedName>
        <fullName evidence="11">Manganese transport regulator</fullName>
    </recommendedName>
</protein>
<dbReference type="GO" id="GO:0046914">
    <property type="term" value="F:transition metal ion binding"/>
    <property type="evidence" value="ECO:0007669"/>
    <property type="project" value="InterPro"/>
</dbReference>
<dbReference type="InterPro" id="IPR001367">
    <property type="entry name" value="Fe_dep_repressor"/>
</dbReference>
<dbReference type="InterPro" id="IPR036421">
    <property type="entry name" value="Fe_dep_repressor_sf"/>
</dbReference>
<evidence type="ECO:0000256" key="1">
    <source>
        <dbReference type="ARBA" id="ARBA00004496"/>
    </source>
</evidence>
<keyword evidence="8" id="KW-0010">Activator</keyword>
<dbReference type="InterPro" id="IPR050536">
    <property type="entry name" value="DtxR_MntR_Metal-Reg"/>
</dbReference>
<dbReference type="EMBL" id="CP046314">
    <property type="protein sequence ID" value="QGS09462.1"/>
    <property type="molecule type" value="Genomic_DNA"/>
</dbReference>
<dbReference type="Pfam" id="PF02742">
    <property type="entry name" value="Fe_dep_repr_C"/>
    <property type="match status" value="1"/>
</dbReference>
<dbReference type="GO" id="GO:0046983">
    <property type="term" value="F:protein dimerization activity"/>
    <property type="evidence" value="ECO:0007669"/>
    <property type="project" value="InterPro"/>
</dbReference>
<accession>A0A2X4N4D7</accession>
<keyword evidence="5" id="KW-0678">Repressor</keyword>
<comment type="similarity">
    <text evidence="2">Belongs to the DtxR/MntR family.</text>
</comment>
<keyword evidence="7" id="KW-0238">DNA-binding</keyword>
<reference evidence="12 13" key="1">
    <citation type="submission" date="2019-11" db="EMBL/GenBank/DDBJ databases">
        <title>FDA dAtabase for Regulatory Grade micrObial Sequences (FDA-ARGOS): Supporting development and validation of Infectious Disease Dx tests.</title>
        <authorList>
            <person name="Turner S."/>
            <person name="Byrd R."/>
            <person name="Tallon L."/>
            <person name="Sadzewicz L."/>
            <person name="Vavikolanu K."/>
            <person name="Mehta A."/>
            <person name="Aluvathingal J."/>
            <person name="Nadendla S."/>
            <person name="Myers T."/>
            <person name="Yan Y."/>
            <person name="Sichtig H."/>
        </authorList>
    </citation>
    <scope>NUCLEOTIDE SEQUENCE [LARGE SCALE GENOMIC DNA]</scope>
    <source>
        <strain evidence="12 13">FDAARGOS_741</strain>
    </source>
</reference>
<dbReference type="PANTHER" id="PTHR33238:SF11">
    <property type="entry name" value="TRANSCRIPTIONAL REGULATOR MNTR"/>
    <property type="match status" value="1"/>
</dbReference>
<comment type="subunit">
    <text evidence="3">Homodimer.</text>
</comment>
<dbReference type="SMART" id="SM00529">
    <property type="entry name" value="HTH_DTXR"/>
    <property type="match status" value="1"/>
</dbReference>